<organism evidence="1 2">
    <name type="scientific">Pseudanabaena galeata UHCC 0370</name>
    <dbReference type="NCBI Taxonomy" id="3110310"/>
    <lineage>
        <taxon>Bacteria</taxon>
        <taxon>Bacillati</taxon>
        <taxon>Cyanobacteriota</taxon>
        <taxon>Cyanophyceae</taxon>
        <taxon>Pseudanabaenales</taxon>
        <taxon>Pseudanabaenaceae</taxon>
        <taxon>Pseudanabaena</taxon>
    </lineage>
</organism>
<sequence>MAETDSFGKKLAKHIYNHFHPVSNAQ</sequence>
<evidence type="ECO:0000313" key="1">
    <source>
        <dbReference type="EMBL" id="MEA5476220.1"/>
    </source>
</evidence>
<dbReference type="Proteomes" id="UP001301388">
    <property type="component" value="Unassembled WGS sequence"/>
</dbReference>
<keyword evidence="2" id="KW-1185">Reference proteome</keyword>
<name>A0ABU5TDD8_9CYAN</name>
<evidence type="ECO:0000313" key="2">
    <source>
        <dbReference type="Proteomes" id="UP001301388"/>
    </source>
</evidence>
<proteinExistence type="predicted"/>
<dbReference type="EMBL" id="JAYGIE010000003">
    <property type="protein sequence ID" value="MEA5476220.1"/>
    <property type="molecule type" value="Genomic_DNA"/>
</dbReference>
<accession>A0ABU5TDD8</accession>
<dbReference type="RefSeq" id="WP_323259280.1">
    <property type="nucleotide sequence ID" value="NZ_JAYGIE010000003.1"/>
</dbReference>
<protein>
    <submittedName>
        <fullName evidence="1">Uncharacterized protein</fullName>
    </submittedName>
</protein>
<comment type="caution">
    <text evidence="1">The sequence shown here is derived from an EMBL/GenBank/DDBJ whole genome shotgun (WGS) entry which is preliminary data.</text>
</comment>
<gene>
    <name evidence="1" type="ORF">VB774_01185</name>
</gene>
<reference evidence="1 2" key="1">
    <citation type="submission" date="2023-12" db="EMBL/GenBank/DDBJ databases">
        <title>Baltic Sea Cyanobacteria.</title>
        <authorList>
            <person name="Delbaje E."/>
            <person name="Fewer D.P."/>
            <person name="Shishido T.K."/>
        </authorList>
    </citation>
    <scope>NUCLEOTIDE SEQUENCE [LARGE SCALE GENOMIC DNA]</scope>
    <source>
        <strain evidence="1 2">UHCC 0370</strain>
    </source>
</reference>